<feature type="transmembrane region" description="Helical" evidence="1">
    <location>
        <begin position="148"/>
        <end position="166"/>
    </location>
</feature>
<evidence type="ECO:0000313" key="3">
    <source>
        <dbReference type="EMBL" id="KMS52498.1"/>
    </source>
</evidence>
<dbReference type="SUPFAM" id="SSF48317">
    <property type="entry name" value="Acid phosphatase/Vanadium-dependent haloperoxidase"/>
    <property type="match status" value="1"/>
</dbReference>
<keyword evidence="1" id="KW-0812">Transmembrane</keyword>
<feature type="transmembrane region" description="Helical" evidence="1">
    <location>
        <begin position="106"/>
        <end position="128"/>
    </location>
</feature>
<dbReference type="RefSeq" id="WP_066609057.1">
    <property type="nucleotide sequence ID" value="NZ_KQ130437.1"/>
</dbReference>
<feature type="transmembrane region" description="Helical" evidence="1">
    <location>
        <begin position="178"/>
        <end position="199"/>
    </location>
</feature>
<feature type="transmembrane region" description="Helical" evidence="1">
    <location>
        <begin position="205"/>
        <end position="223"/>
    </location>
</feature>
<dbReference type="PANTHER" id="PTHR14969">
    <property type="entry name" value="SPHINGOSINE-1-PHOSPHATE PHOSPHOHYDROLASE"/>
    <property type="match status" value="1"/>
</dbReference>
<feature type="domain" description="Phosphatidic acid phosphatase type 2/haloperoxidase" evidence="2">
    <location>
        <begin position="106"/>
        <end position="220"/>
    </location>
</feature>
<dbReference type="CDD" id="cd03392">
    <property type="entry name" value="PAP2_like_2"/>
    <property type="match status" value="1"/>
</dbReference>
<dbReference type="PANTHER" id="PTHR14969:SF13">
    <property type="entry name" value="AT30094P"/>
    <property type="match status" value="1"/>
</dbReference>
<evidence type="ECO:0000313" key="4">
    <source>
        <dbReference type="Proteomes" id="UP000052232"/>
    </source>
</evidence>
<dbReference type="AlphaFoldDB" id="A0A0J7XN39"/>
<dbReference type="EMBL" id="JACT01000006">
    <property type="protein sequence ID" value="KMS52498.1"/>
    <property type="molecule type" value="Genomic_DNA"/>
</dbReference>
<dbReference type="PATRIC" id="fig|1420583.3.peg.4179"/>
<proteinExistence type="predicted"/>
<evidence type="ECO:0000256" key="1">
    <source>
        <dbReference type="SAM" id="Phobius"/>
    </source>
</evidence>
<sequence length="246" mass="26660">MAPRIFANILKRHRIDSRILMVFLITTLGAFIFLRLGSEIREGENFALDRLMLQALRSANNPDLPIGPAWLQAAMIDITALGGVTILTLLTALTAGYLLASRKTAIAIFLALAIASGAMLSSLLKIGYARPRPDLVAHLVDVQSLSFPSGHAMNSAITYLTLGALLARTEGRRRVTIFLMATAIFLTLIIGISRVYLGVHWPSDVLAGWCVGASWAALCSLLARALQRGHKIEEPESISVSEIDRS</sequence>
<dbReference type="InterPro" id="IPR000326">
    <property type="entry name" value="PAP2/HPO"/>
</dbReference>
<name>A0A0J7XN39_9SPHN</name>
<keyword evidence="4" id="KW-1185">Reference proteome</keyword>
<dbReference type="Gene3D" id="1.20.144.10">
    <property type="entry name" value="Phosphatidic acid phosphatase type 2/haloperoxidase"/>
    <property type="match status" value="2"/>
</dbReference>
<feature type="transmembrane region" description="Helical" evidence="1">
    <location>
        <begin position="78"/>
        <end position="99"/>
    </location>
</feature>
<keyword evidence="1" id="KW-1133">Transmembrane helix</keyword>
<organism evidence="3 4">
    <name type="scientific">Sphingobium cupriresistens LL01</name>
    <dbReference type="NCBI Taxonomy" id="1420583"/>
    <lineage>
        <taxon>Bacteria</taxon>
        <taxon>Pseudomonadati</taxon>
        <taxon>Pseudomonadota</taxon>
        <taxon>Alphaproteobacteria</taxon>
        <taxon>Sphingomonadales</taxon>
        <taxon>Sphingomonadaceae</taxon>
        <taxon>Sphingobium</taxon>
    </lineage>
</organism>
<evidence type="ECO:0000259" key="2">
    <source>
        <dbReference type="SMART" id="SM00014"/>
    </source>
</evidence>
<dbReference type="Pfam" id="PF01569">
    <property type="entry name" value="PAP2"/>
    <property type="match status" value="1"/>
</dbReference>
<gene>
    <name evidence="3" type="ORF">V473_21825</name>
</gene>
<dbReference type="STRING" id="1420583.V473_21825"/>
<dbReference type="InterPro" id="IPR036938">
    <property type="entry name" value="PAP2/HPO_sf"/>
</dbReference>
<dbReference type="SMART" id="SM00014">
    <property type="entry name" value="acidPPc"/>
    <property type="match status" value="1"/>
</dbReference>
<accession>A0A0J7XN39</accession>
<keyword evidence="1" id="KW-0472">Membrane</keyword>
<protein>
    <recommendedName>
        <fullName evidence="2">Phosphatidic acid phosphatase type 2/haloperoxidase domain-containing protein</fullName>
    </recommendedName>
</protein>
<comment type="caution">
    <text evidence="3">The sequence shown here is derived from an EMBL/GenBank/DDBJ whole genome shotgun (WGS) entry which is preliminary data.</text>
</comment>
<reference evidence="3 4" key="1">
    <citation type="journal article" date="2015" name="G3 (Bethesda)">
        <title>Insights into Ongoing Evolution of the Hexachlorocyclohexane Catabolic Pathway from Comparative Genomics of Ten Sphingomonadaceae Strains.</title>
        <authorList>
            <person name="Pearce S.L."/>
            <person name="Oakeshott J.G."/>
            <person name="Pandey G."/>
        </authorList>
    </citation>
    <scope>NUCLEOTIDE SEQUENCE [LARGE SCALE GENOMIC DNA]</scope>
    <source>
        <strain evidence="3 4">LL01</strain>
    </source>
</reference>
<dbReference type="Proteomes" id="UP000052232">
    <property type="component" value="Unassembled WGS sequence"/>
</dbReference>
<feature type="transmembrane region" description="Helical" evidence="1">
    <location>
        <begin position="20"/>
        <end position="38"/>
    </location>
</feature>